<keyword evidence="2 6" id="KW-0436">Ligase</keyword>
<dbReference type="InterPro" id="IPR045851">
    <property type="entry name" value="AMP-bd_C_sf"/>
</dbReference>
<dbReference type="InterPro" id="IPR020845">
    <property type="entry name" value="AMP-binding_CS"/>
</dbReference>
<dbReference type="CDD" id="cd04433">
    <property type="entry name" value="AFD_class_I"/>
    <property type="match status" value="1"/>
</dbReference>
<feature type="region of interest" description="Disordered" evidence="3">
    <location>
        <begin position="1"/>
        <end position="23"/>
    </location>
</feature>
<gene>
    <name evidence="6" type="ORF">HNR07_005016</name>
</gene>
<dbReference type="AlphaFoldDB" id="A0A840WA47"/>
<evidence type="ECO:0000259" key="5">
    <source>
        <dbReference type="Pfam" id="PF13193"/>
    </source>
</evidence>
<organism evidence="6 7">
    <name type="scientific">Nocardiopsis metallicus</name>
    <dbReference type="NCBI Taxonomy" id="179819"/>
    <lineage>
        <taxon>Bacteria</taxon>
        <taxon>Bacillati</taxon>
        <taxon>Actinomycetota</taxon>
        <taxon>Actinomycetes</taxon>
        <taxon>Streptosporangiales</taxon>
        <taxon>Nocardiopsidaceae</taxon>
        <taxon>Nocardiopsis</taxon>
    </lineage>
</organism>
<dbReference type="GO" id="GO:0006631">
    <property type="term" value="P:fatty acid metabolic process"/>
    <property type="evidence" value="ECO:0007669"/>
    <property type="project" value="TreeGrafter"/>
</dbReference>
<evidence type="ECO:0000256" key="3">
    <source>
        <dbReference type="SAM" id="MobiDB-lite"/>
    </source>
</evidence>
<feature type="domain" description="AMP-binding enzyme C-terminal" evidence="5">
    <location>
        <begin position="469"/>
        <end position="543"/>
    </location>
</feature>
<dbReference type="InterPro" id="IPR025110">
    <property type="entry name" value="AMP-bd_C"/>
</dbReference>
<dbReference type="Gene3D" id="3.30.300.30">
    <property type="match status" value="1"/>
</dbReference>
<dbReference type="EMBL" id="JACHDO010000001">
    <property type="protein sequence ID" value="MBB5493879.1"/>
    <property type="molecule type" value="Genomic_DNA"/>
</dbReference>
<dbReference type="Proteomes" id="UP000579647">
    <property type="component" value="Unassembled WGS sequence"/>
</dbReference>
<dbReference type="RefSeq" id="WP_184366983.1">
    <property type="nucleotide sequence ID" value="NZ_BAAAKM010000108.1"/>
</dbReference>
<feature type="compositionally biased region" description="Low complexity" evidence="3">
    <location>
        <begin position="1"/>
        <end position="22"/>
    </location>
</feature>
<reference evidence="6 7" key="1">
    <citation type="submission" date="2020-08" db="EMBL/GenBank/DDBJ databases">
        <title>Sequencing the genomes of 1000 actinobacteria strains.</title>
        <authorList>
            <person name="Klenk H.-P."/>
        </authorList>
    </citation>
    <scope>NUCLEOTIDE SEQUENCE [LARGE SCALE GENOMIC DNA]</scope>
    <source>
        <strain evidence="6 7">DSM 44598</strain>
    </source>
</reference>
<accession>A0A840WA47</accession>
<dbReference type="Pfam" id="PF13193">
    <property type="entry name" value="AMP-binding_C"/>
    <property type="match status" value="1"/>
</dbReference>
<dbReference type="SUPFAM" id="SSF56801">
    <property type="entry name" value="Acetyl-CoA synthetase-like"/>
    <property type="match status" value="1"/>
</dbReference>
<dbReference type="InterPro" id="IPR042099">
    <property type="entry name" value="ANL_N_sf"/>
</dbReference>
<dbReference type="InterPro" id="IPR000873">
    <property type="entry name" value="AMP-dep_synth/lig_dom"/>
</dbReference>
<sequence>MASQASSPPTPSGPSSNAPAPSKLRHTLRVVRVLVRAGVLSPARPDKIVRQLRALRTWGATIAGGYAAAGERVPDQVSVVDEAGSTTFGEMNLLGRQLARELHRMGVRQGSRVGLLCRNHGGMVQAAVACGRLGADTVLLNTGLAAGQLLDVVRRNEVSLLIADAEFEELYKELPPEIPRVTAWGEPSVPGPRIPTEAKDSAEADPEPPERPGKLIVLTSGTTGTPKGARRPTPKGPQDAASVLSRIPLNSKDRILVSAPVFHTWGLAGLQLGMSMRATLVMRRLFEPEDALRTIQEQRCTALFAVPVMLRRIMDLPRETRDRYDTSSLRIVACSGSAMSPQLISDFMDAFGDVVYNLYGSTEVSWATIATPQDLRLAPTTAGRPPLGTRIAVLDDRGEEVARGSKGAIHVGNEMLFDGYTNGNTKRMADGLMETGDRGYVDAHGLLHVAGRDDDMIVSGGENVFPRPVEEAIVTMPAVREVVVTGVPDEEFGQRFAAYVVPYEGSSVDPNELRMHVREVLGRFSVPRDVVVLGELPRNATGKVVKRRLPSSLPKQE</sequence>
<proteinExistence type="inferred from homology"/>
<dbReference type="Pfam" id="PF00501">
    <property type="entry name" value="AMP-binding"/>
    <property type="match status" value="1"/>
</dbReference>
<dbReference type="PANTHER" id="PTHR43201">
    <property type="entry name" value="ACYL-COA SYNTHETASE"/>
    <property type="match status" value="1"/>
</dbReference>
<dbReference type="Gene3D" id="3.40.50.12780">
    <property type="entry name" value="N-terminal domain of ligase-like"/>
    <property type="match status" value="1"/>
</dbReference>
<feature type="domain" description="AMP-dependent synthetase/ligase" evidence="4">
    <location>
        <begin position="69"/>
        <end position="420"/>
    </location>
</feature>
<evidence type="ECO:0000256" key="1">
    <source>
        <dbReference type="ARBA" id="ARBA00006432"/>
    </source>
</evidence>
<dbReference type="PROSITE" id="PS00455">
    <property type="entry name" value="AMP_BINDING"/>
    <property type="match status" value="1"/>
</dbReference>
<name>A0A840WA47_9ACTN</name>
<dbReference type="GO" id="GO:0031956">
    <property type="term" value="F:medium-chain fatty acid-CoA ligase activity"/>
    <property type="evidence" value="ECO:0007669"/>
    <property type="project" value="TreeGrafter"/>
</dbReference>
<comment type="caution">
    <text evidence="6">The sequence shown here is derived from an EMBL/GenBank/DDBJ whole genome shotgun (WGS) entry which is preliminary data.</text>
</comment>
<feature type="region of interest" description="Disordered" evidence="3">
    <location>
        <begin position="182"/>
        <end position="241"/>
    </location>
</feature>
<evidence type="ECO:0000256" key="2">
    <source>
        <dbReference type="ARBA" id="ARBA00022598"/>
    </source>
</evidence>
<comment type="similarity">
    <text evidence="1">Belongs to the ATP-dependent AMP-binding enzyme family.</text>
</comment>
<evidence type="ECO:0000313" key="7">
    <source>
        <dbReference type="Proteomes" id="UP000579647"/>
    </source>
</evidence>
<keyword evidence="7" id="KW-1185">Reference proteome</keyword>
<evidence type="ECO:0000313" key="6">
    <source>
        <dbReference type="EMBL" id="MBB5493879.1"/>
    </source>
</evidence>
<feature type="compositionally biased region" description="Basic and acidic residues" evidence="3">
    <location>
        <begin position="196"/>
        <end position="213"/>
    </location>
</feature>
<dbReference type="PANTHER" id="PTHR43201:SF5">
    <property type="entry name" value="MEDIUM-CHAIN ACYL-COA LIGASE ACSF2, MITOCHONDRIAL"/>
    <property type="match status" value="1"/>
</dbReference>
<evidence type="ECO:0000259" key="4">
    <source>
        <dbReference type="Pfam" id="PF00501"/>
    </source>
</evidence>
<protein>
    <submittedName>
        <fullName evidence="6">Acyl-CoA synthetase (AMP-forming)/AMP-acid ligase II</fullName>
    </submittedName>
</protein>